<name>A0A0B5FPQ7_9BACT</name>
<dbReference type="Proteomes" id="UP000035036">
    <property type="component" value="Chromosome"/>
</dbReference>
<feature type="compositionally biased region" description="Polar residues" evidence="1">
    <location>
        <begin position="15"/>
        <end position="30"/>
    </location>
</feature>
<dbReference type="OrthoDB" id="9995594at2"/>
<sequence>MNIASNLMNWLQGFQAHQNQAPQSSTSAQVGKTPDPAAESPSKAAESSPSVRREGDSVQFSELAQKLSESNRGNIDAQITPEERQALFAQKEPQTYKPSLMQVARKIFGFGEA</sequence>
<evidence type="ECO:0000313" key="3">
    <source>
        <dbReference type="Proteomes" id="UP000035036"/>
    </source>
</evidence>
<dbReference type="RefSeq" id="WP_040200373.1">
    <property type="nucleotide sequence ID" value="NZ_CP010311.1"/>
</dbReference>
<keyword evidence="3" id="KW-1185">Reference proteome</keyword>
<feature type="compositionally biased region" description="Low complexity" evidence="1">
    <location>
        <begin position="34"/>
        <end position="50"/>
    </location>
</feature>
<accession>A0A0B5FPQ7</accession>
<organism evidence="2 3">
    <name type="scientific">Geoalkalibacter subterraneus</name>
    <dbReference type="NCBI Taxonomy" id="483547"/>
    <lineage>
        <taxon>Bacteria</taxon>
        <taxon>Pseudomonadati</taxon>
        <taxon>Thermodesulfobacteriota</taxon>
        <taxon>Desulfuromonadia</taxon>
        <taxon>Desulfuromonadales</taxon>
        <taxon>Geoalkalibacteraceae</taxon>
        <taxon>Geoalkalibacter</taxon>
    </lineage>
</organism>
<dbReference type="AlphaFoldDB" id="A0A0B5FPQ7"/>
<feature type="region of interest" description="Disordered" evidence="1">
    <location>
        <begin position="14"/>
        <end position="59"/>
    </location>
</feature>
<dbReference type="HOGENOM" id="CLU_2129870_0_0_7"/>
<dbReference type="EMBL" id="CP010311">
    <property type="protein sequence ID" value="AJF06649.1"/>
    <property type="molecule type" value="Genomic_DNA"/>
</dbReference>
<proteinExistence type="predicted"/>
<evidence type="ECO:0000313" key="2">
    <source>
        <dbReference type="EMBL" id="AJF06649.1"/>
    </source>
</evidence>
<dbReference type="KEGG" id="gsb:GSUB_08995"/>
<protein>
    <submittedName>
        <fullName evidence="2">Uncharacterized protein</fullName>
    </submittedName>
</protein>
<reference evidence="2 3" key="1">
    <citation type="journal article" date="2015" name="Genome Announc.">
        <title>Genomes of Geoalkalibacter ferrihydriticus Z-0531T and Geoalkalibacter subterraneus Red1T, Two Haloalkaliphilic Metal-Reducing Deltaproteobacteria.</title>
        <authorList>
            <person name="Badalamenti J.P."/>
            <person name="Krajmalnik-Brown R."/>
            <person name="Torres C.I."/>
            <person name="Bond D.R."/>
        </authorList>
    </citation>
    <scope>NUCLEOTIDE SEQUENCE [LARGE SCALE GENOMIC DNA]</scope>
    <source>
        <strain evidence="2 3">Red1</strain>
    </source>
</reference>
<evidence type="ECO:0000256" key="1">
    <source>
        <dbReference type="SAM" id="MobiDB-lite"/>
    </source>
</evidence>
<gene>
    <name evidence="2" type="ORF">GSUB_08995</name>
</gene>